<dbReference type="EMBL" id="JACHCC010000002">
    <property type="protein sequence ID" value="MBB6498855.1"/>
    <property type="molecule type" value="Genomic_DNA"/>
</dbReference>
<dbReference type="AlphaFoldDB" id="A0A7X0J0U6"/>
<reference evidence="2 3" key="1">
    <citation type="submission" date="2020-08" db="EMBL/GenBank/DDBJ databases">
        <title>Genomic Encyclopedia of Type Strains, Phase IV (KMG-V): Genome sequencing to study the core and pangenomes of soil and plant-associated prokaryotes.</title>
        <authorList>
            <person name="Whitman W."/>
        </authorList>
    </citation>
    <scope>NUCLEOTIDE SEQUENCE [LARGE SCALE GENOMIC DNA]</scope>
    <source>
        <strain evidence="2 3">M2T3</strain>
    </source>
</reference>
<dbReference type="PROSITE" id="PS51257">
    <property type="entry name" value="PROKAR_LIPOPROTEIN"/>
    <property type="match status" value="1"/>
</dbReference>
<evidence type="ECO:0000313" key="2">
    <source>
        <dbReference type="EMBL" id="MBB6498855.1"/>
    </source>
</evidence>
<keyword evidence="1" id="KW-0732">Signal</keyword>
<gene>
    <name evidence="2" type="ORF">HDF25_000992</name>
</gene>
<evidence type="ECO:0000313" key="3">
    <source>
        <dbReference type="Proteomes" id="UP000521017"/>
    </source>
</evidence>
<protein>
    <submittedName>
        <fullName evidence="2">Uncharacterized protein</fullName>
    </submittedName>
</protein>
<organism evidence="2 3">
    <name type="scientific">Pedobacter cryoconitis</name>
    <dbReference type="NCBI Taxonomy" id="188932"/>
    <lineage>
        <taxon>Bacteria</taxon>
        <taxon>Pseudomonadati</taxon>
        <taxon>Bacteroidota</taxon>
        <taxon>Sphingobacteriia</taxon>
        <taxon>Sphingobacteriales</taxon>
        <taxon>Sphingobacteriaceae</taxon>
        <taxon>Pedobacter</taxon>
    </lineage>
</organism>
<proteinExistence type="predicted"/>
<accession>A0A7X0J0U6</accession>
<comment type="caution">
    <text evidence="2">The sequence shown here is derived from an EMBL/GenBank/DDBJ whole genome shotgun (WGS) entry which is preliminary data.</text>
</comment>
<name>A0A7X0J0U6_9SPHI</name>
<feature type="signal peptide" evidence="1">
    <location>
        <begin position="1"/>
        <end position="22"/>
    </location>
</feature>
<dbReference type="Proteomes" id="UP000521017">
    <property type="component" value="Unassembled WGS sequence"/>
</dbReference>
<feature type="chain" id="PRO_5031105456" evidence="1">
    <location>
        <begin position="23"/>
        <end position="100"/>
    </location>
</feature>
<dbReference type="RefSeq" id="WP_184623342.1">
    <property type="nucleotide sequence ID" value="NZ_JACHCC010000002.1"/>
</dbReference>
<sequence length="100" mass="11659">MYLKKIPFTVCVALCLFLTACSKEELKQNPEKSINAKSVIDEPAALKKFLSFTLNVSQDVILYDQEKKTFYIPNTVFKESYETIKHRYQEANEYKLNNPN</sequence>
<evidence type="ECO:0000256" key="1">
    <source>
        <dbReference type="SAM" id="SignalP"/>
    </source>
</evidence>